<evidence type="ECO:0000313" key="6">
    <source>
        <dbReference type="EMBL" id="AKA23915.1"/>
    </source>
</evidence>
<proteinExistence type="inferred from homology"/>
<accession>A0A0D5XYM5</accession>
<dbReference type="GO" id="GO:0030313">
    <property type="term" value="C:cell envelope"/>
    <property type="evidence" value="ECO:0007669"/>
    <property type="project" value="UniProtKB-SubCell"/>
</dbReference>
<dbReference type="RefSeq" id="WP_045882470.1">
    <property type="nucleotide sequence ID" value="NZ_CP011110.1"/>
</dbReference>
<evidence type="ECO:0000313" key="7">
    <source>
        <dbReference type="Proteomes" id="UP000032748"/>
    </source>
</evidence>
<dbReference type="Proteomes" id="UP000032748">
    <property type="component" value="Chromosome"/>
</dbReference>
<evidence type="ECO:0000259" key="5">
    <source>
        <dbReference type="Pfam" id="PF13407"/>
    </source>
</evidence>
<dbReference type="AlphaFoldDB" id="A0A0D5XYM5"/>
<dbReference type="OrthoDB" id="245475at2"/>
<evidence type="ECO:0000256" key="2">
    <source>
        <dbReference type="ARBA" id="ARBA00007639"/>
    </source>
</evidence>
<dbReference type="Gene3D" id="3.40.50.2300">
    <property type="match status" value="2"/>
</dbReference>
<dbReference type="Pfam" id="PF13407">
    <property type="entry name" value="Peripla_BP_4"/>
    <property type="match status" value="1"/>
</dbReference>
<dbReference type="PATRIC" id="fig|587753.10.peg.2458"/>
<name>A0A0D5XYM5_9PSED</name>
<dbReference type="KEGG" id="pcz:PCL1606_24620"/>
<gene>
    <name evidence="6" type="ORF">PCL1606_24620</name>
</gene>
<dbReference type="CDD" id="cd06324">
    <property type="entry name" value="PBP1_ABC_sugar_binding-like"/>
    <property type="match status" value="1"/>
</dbReference>
<organism evidence="6 7">
    <name type="scientific">Pseudomonas chlororaphis</name>
    <dbReference type="NCBI Taxonomy" id="587753"/>
    <lineage>
        <taxon>Bacteria</taxon>
        <taxon>Pseudomonadati</taxon>
        <taxon>Pseudomonadota</taxon>
        <taxon>Gammaproteobacteria</taxon>
        <taxon>Pseudomonadales</taxon>
        <taxon>Pseudomonadaceae</taxon>
        <taxon>Pseudomonas</taxon>
    </lineage>
</organism>
<comment type="similarity">
    <text evidence="2">Belongs to the bacterial solute-binding protein 2 family.</text>
</comment>
<dbReference type="EMBL" id="CP011110">
    <property type="protein sequence ID" value="AKA23915.1"/>
    <property type="molecule type" value="Genomic_DNA"/>
</dbReference>
<dbReference type="PANTHER" id="PTHR46847:SF2">
    <property type="entry name" value="ABC TRANSPORTER SUGAR-BINDING PROTEIN"/>
    <property type="match status" value="1"/>
</dbReference>
<feature type="domain" description="Periplasmic binding protein" evidence="5">
    <location>
        <begin position="29"/>
        <end position="287"/>
    </location>
</feature>
<dbReference type="InterPro" id="IPR028082">
    <property type="entry name" value="Peripla_BP_I"/>
</dbReference>
<dbReference type="InterPro" id="IPR025997">
    <property type="entry name" value="SBP_2_dom"/>
</dbReference>
<feature type="signal peptide" evidence="4">
    <location>
        <begin position="1"/>
        <end position="24"/>
    </location>
</feature>
<evidence type="ECO:0000256" key="3">
    <source>
        <dbReference type="ARBA" id="ARBA00022729"/>
    </source>
</evidence>
<keyword evidence="3 4" id="KW-0732">Signal</keyword>
<evidence type="ECO:0000256" key="4">
    <source>
        <dbReference type="SAM" id="SignalP"/>
    </source>
</evidence>
<evidence type="ECO:0000256" key="1">
    <source>
        <dbReference type="ARBA" id="ARBA00004196"/>
    </source>
</evidence>
<reference evidence="6 7" key="1">
    <citation type="journal article" date="2015" name="Mol. Plant Microbe Interact.">
        <title>Comparative Genomic Analysis of Pseudomonas chlororaphis PCL1606 Reveals New Insight into Antifungal Compounds Involved in Biocontrol.</title>
        <authorList>
            <person name="Calderon C.E."/>
            <person name="Ramos C."/>
            <person name="de Vicente A."/>
            <person name="Cazorla F.M."/>
        </authorList>
    </citation>
    <scope>NUCLEOTIDE SEQUENCE [LARGE SCALE GENOMIC DNA]</scope>
    <source>
        <strain evidence="6 7">PCL1606</strain>
    </source>
</reference>
<feature type="chain" id="PRO_5002299294" evidence="4">
    <location>
        <begin position="25"/>
        <end position="365"/>
    </location>
</feature>
<comment type="subcellular location">
    <subcellularLocation>
        <location evidence="1">Cell envelope</location>
    </subcellularLocation>
</comment>
<dbReference type="GO" id="GO:0030246">
    <property type="term" value="F:carbohydrate binding"/>
    <property type="evidence" value="ECO:0007669"/>
    <property type="project" value="UniProtKB-ARBA"/>
</dbReference>
<dbReference type="GO" id="GO:0055085">
    <property type="term" value="P:transmembrane transport"/>
    <property type="evidence" value="ECO:0007669"/>
    <property type="project" value="UniProtKB-ARBA"/>
</dbReference>
<dbReference type="SUPFAM" id="SSF53822">
    <property type="entry name" value="Periplasmic binding protein-like I"/>
    <property type="match status" value="1"/>
</dbReference>
<dbReference type="PANTHER" id="PTHR46847">
    <property type="entry name" value="D-ALLOSE-BINDING PERIPLASMIC PROTEIN-RELATED"/>
    <property type="match status" value="1"/>
</dbReference>
<sequence>MLKVLKRCLLVLPLVLGTSFWAAAHATSVVFLNPGKSTEAFWIGYSQFMQAAASDLGLDLRVRYSQRDSQTTIRQAREALLGPHRPDYLVLVNEQYVAPEILRLSQGSGVKLFIVNNALTADQQRLLGERESRYPDWIGSMTANDEEAGYLMLKELVRRHGPVAPGESIDLLAFSGVKNTPVAQFREQGLQRALAEHPEVRLRQLVYGEWSRQRAFEQAQQLLKRYPQTQLIWSANDEMALGAMEVLERQGRRPGKEVLFSALNSSPQALQALIDGRLTVLIAGHFTLGGWAMVVLNDDARGLNPATHGGPDWQLGVFQLLDKVQAQRLLDLQGTQQFGVDFRALSAQDKPAGYRYPFSLNLLLH</sequence>
<protein>
    <submittedName>
        <fullName evidence="6">LacI family transcription regulator</fullName>
    </submittedName>
</protein>